<dbReference type="Proteomes" id="UP000581135">
    <property type="component" value="Unassembled WGS sequence"/>
</dbReference>
<evidence type="ECO:0000259" key="1">
    <source>
        <dbReference type="Pfam" id="PF13452"/>
    </source>
</evidence>
<keyword evidence="2" id="KW-0456">Lyase</keyword>
<proteinExistence type="predicted"/>
<dbReference type="InterPro" id="IPR029069">
    <property type="entry name" value="HotDog_dom_sf"/>
</dbReference>
<name>A0A839SZA2_9PROT</name>
<dbReference type="PANTHER" id="PTHR28152:SF1">
    <property type="entry name" value="HYDROXYACYL-THIOESTER DEHYDRATASE TYPE 2, MITOCHONDRIAL"/>
    <property type="match status" value="1"/>
</dbReference>
<reference evidence="2 3" key="1">
    <citation type="submission" date="2020-08" db="EMBL/GenBank/DDBJ databases">
        <title>Genomic Encyclopedia of Type Strains, Phase III (KMG-III): the genomes of soil and plant-associated and newly described type strains.</title>
        <authorList>
            <person name="Whitman W."/>
        </authorList>
    </citation>
    <scope>NUCLEOTIDE SEQUENCE [LARGE SCALE GENOMIC DNA]</scope>
    <source>
        <strain evidence="2 3">CECT 8803</strain>
    </source>
</reference>
<dbReference type="InterPro" id="IPR052741">
    <property type="entry name" value="Mitochondrial_HTD2"/>
</dbReference>
<protein>
    <submittedName>
        <fullName evidence="2">3-methylfumaryl-CoA hydratase</fullName>
        <ecNumber evidence="2">4.2.1.153</ecNumber>
    </submittedName>
</protein>
<dbReference type="PANTHER" id="PTHR28152">
    <property type="entry name" value="HYDROXYACYL-THIOESTER DEHYDRATASE TYPE 2, MITOCHONDRIAL"/>
    <property type="match status" value="1"/>
</dbReference>
<dbReference type="GO" id="GO:0019171">
    <property type="term" value="F:(3R)-hydroxyacyl-[acyl-carrier-protein] dehydratase activity"/>
    <property type="evidence" value="ECO:0007669"/>
    <property type="project" value="TreeGrafter"/>
</dbReference>
<comment type="caution">
    <text evidence="2">The sequence shown here is derived from an EMBL/GenBank/DDBJ whole genome shotgun (WGS) entry which is preliminary data.</text>
</comment>
<dbReference type="EMBL" id="JACHXA010000012">
    <property type="protein sequence ID" value="MBB3066946.1"/>
    <property type="molecule type" value="Genomic_DNA"/>
</dbReference>
<sequence>MTEALQQGNWTAKPEVISDHVDLMRARALQASLDLEERAFEIGDTLPPLWHWLYFWKVAPDHALGPDGHPERGGFLPPVAQARRMWAGGRLIFHRPIPLGVRAERRSEVTRIEEKQGRSGPLTFVTATHTISVNGIAAVTEEQDIVYRQPAAGAFERPPGKPPQAEPRWQREFCVDPVLLFRYSALTFNGHRIHYDADYARDEEGYPGLVVHGPLLATLALELFRAHNPRALVTGYRFRALRPIFAGEGFTAAGAADGGLWIIDSEGLVAMEAEAESES</sequence>
<dbReference type="RefSeq" id="WP_183417775.1">
    <property type="nucleotide sequence ID" value="NZ_JACHXA010000012.1"/>
</dbReference>
<dbReference type="AlphaFoldDB" id="A0A839SZA2"/>
<dbReference type="Gene3D" id="3.10.129.10">
    <property type="entry name" value="Hotdog Thioesterase"/>
    <property type="match status" value="1"/>
</dbReference>
<dbReference type="Pfam" id="PF13452">
    <property type="entry name" value="FAS1_DH_region"/>
    <property type="match status" value="1"/>
</dbReference>
<dbReference type="InterPro" id="IPR039569">
    <property type="entry name" value="FAS1-like_DH_region"/>
</dbReference>
<dbReference type="SUPFAM" id="SSF54637">
    <property type="entry name" value="Thioesterase/thiol ester dehydrase-isomerase"/>
    <property type="match status" value="1"/>
</dbReference>
<feature type="domain" description="FAS1-like dehydratase" evidence="1">
    <location>
        <begin position="78"/>
        <end position="136"/>
    </location>
</feature>
<gene>
    <name evidence="2" type="ORF">FHR98_003262</name>
</gene>
<organism evidence="2 3">
    <name type="scientific">Limibacillus halophilus</name>
    <dbReference type="NCBI Taxonomy" id="1579333"/>
    <lineage>
        <taxon>Bacteria</taxon>
        <taxon>Pseudomonadati</taxon>
        <taxon>Pseudomonadota</taxon>
        <taxon>Alphaproteobacteria</taxon>
        <taxon>Rhodospirillales</taxon>
        <taxon>Rhodovibrionaceae</taxon>
        <taxon>Limibacillus</taxon>
    </lineage>
</organism>
<accession>A0A839SZA2</accession>
<keyword evidence="3" id="KW-1185">Reference proteome</keyword>
<dbReference type="EC" id="4.2.1.153" evidence="2"/>
<evidence type="ECO:0000313" key="2">
    <source>
        <dbReference type="EMBL" id="MBB3066946.1"/>
    </source>
</evidence>
<evidence type="ECO:0000313" key="3">
    <source>
        <dbReference type="Proteomes" id="UP000581135"/>
    </source>
</evidence>